<gene>
    <name evidence="10" type="ORF">LAMO00422_LOCUS17271</name>
</gene>
<feature type="transmembrane region" description="Helical" evidence="8">
    <location>
        <begin position="266"/>
        <end position="285"/>
    </location>
</feature>
<accession>A0A7S0H3K7</accession>
<dbReference type="Gene3D" id="1.20.1250.20">
    <property type="entry name" value="MFS general substrate transporter like domains"/>
    <property type="match status" value="2"/>
</dbReference>
<reference evidence="10" key="1">
    <citation type="submission" date="2021-01" db="EMBL/GenBank/DDBJ databases">
        <authorList>
            <person name="Corre E."/>
            <person name="Pelletier E."/>
            <person name="Niang G."/>
            <person name="Scheremetjew M."/>
            <person name="Finn R."/>
            <person name="Kale V."/>
            <person name="Holt S."/>
            <person name="Cochrane G."/>
            <person name="Meng A."/>
            <person name="Brown T."/>
            <person name="Cohen L."/>
        </authorList>
    </citation>
    <scope>NUCLEOTIDE SEQUENCE</scope>
    <source>
        <strain evidence="10">CCMP2058</strain>
    </source>
</reference>
<dbReference type="AlphaFoldDB" id="A0A7S0H3K7"/>
<evidence type="ECO:0000256" key="6">
    <source>
        <dbReference type="ARBA" id="ARBA00022989"/>
    </source>
</evidence>
<dbReference type="PANTHER" id="PTHR43184:SF12">
    <property type="entry name" value="SUGAR PHOSPHATE EXCHANGER 3"/>
    <property type="match status" value="1"/>
</dbReference>
<feature type="transmembrane region" description="Helical" evidence="8">
    <location>
        <begin position="79"/>
        <end position="103"/>
    </location>
</feature>
<feature type="transmembrane region" description="Helical" evidence="8">
    <location>
        <begin position="297"/>
        <end position="317"/>
    </location>
</feature>
<evidence type="ECO:0000259" key="9">
    <source>
        <dbReference type="PROSITE" id="PS50850"/>
    </source>
</evidence>
<evidence type="ECO:0000256" key="3">
    <source>
        <dbReference type="ARBA" id="ARBA00022448"/>
    </source>
</evidence>
<dbReference type="PANTHER" id="PTHR43184">
    <property type="entry name" value="MAJOR FACILITATOR SUPERFAMILY TRANSPORTER 16, ISOFORM B"/>
    <property type="match status" value="1"/>
</dbReference>
<organism evidence="10">
    <name type="scientific">Amorphochlora amoebiformis</name>
    <dbReference type="NCBI Taxonomy" id="1561963"/>
    <lineage>
        <taxon>Eukaryota</taxon>
        <taxon>Sar</taxon>
        <taxon>Rhizaria</taxon>
        <taxon>Cercozoa</taxon>
        <taxon>Chlorarachniophyceae</taxon>
        <taxon>Amorphochlora</taxon>
    </lineage>
</organism>
<keyword evidence="6 8" id="KW-1133">Transmembrane helix</keyword>
<evidence type="ECO:0000256" key="8">
    <source>
        <dbReference type="SAM" id="Phobius"/>
    </source>
</evidence>
<protein>
    <recommendedName>
        <fullName evidence="9">Major facilitator superfamily (MFS) profile domain-containing protein</fullName>
    </recommendedName>
</protein>
<evidence type="ECO:0000256" key="7">
    <source>
        <dbReference type="ARBA" id="ARBA00023136"/>
    </source>
</evidence>
<feature type="transmembrane region" description="Helical" evidence="8">
    <location>
        <begin position="109"/>
        <end position="134"/>
    </location>
</feature>
<comment type="subcellular location">
    <subcellularLocation>
        <location evidence="1">Membrane</location>
        <topology evidence="1">Multi-pass membrane protein</topology>
    </subcellularLocation>
</comment>
<keyword evidence="5 8" id="KW-0812">Transmembrane</keyword>
<feature type="transmembrane region" description="Helical" evidence="8">
    <location>
        <begin position="233"/>
        <end position="254"/>
    </location>
</feature>
<feature type="transmembrane region" description="Helical" evidence="8">
    <location>
        <begin position="323"/>
        <end position="345"/>
    </location>
</feature>
<dbReference type="Pfam" id="PF07690">
    <property type="entry name" value="MFS_1"/>
    <property type="match status" value="1"/>
</dbReference>
<dbReference type="InterPro" id="IPR000849">
    <property type="entry name" value="Sugar_P_transporter"/>
</dbReference>
<proteinExistence type="inferred from homology"/>
<keyword evidence="3" id="KW-0813">Transport</keyword>
<evidence type="ECO:0000256" key="2">
    <source>
        <dbReference type="ARBA" id="ARBA00009598"/>
    </source>
</evidence>
<dbReference type="SUPFAM" id="SSF103473">
    <property type="entry name" value="MFS general substrate transporter"/>
    <property type="match status" value="1"/>
</dbReference>
<sequence>MQTPQTIRPSKAAVAFGLTYAGHFAIHVSRKAFAAAHGELENNWGFTGGFLGILDTMFMMVYGVGLLVSGYLAERMDPVLLISVGTGGAAASMILFAISPLIGISGSAYSWYIILMCSYAGFQSASMPCGVKLVDSWYPPSSHGKVFSIWATHAIAGNVAGLLLAALLDFLEGSASLLPLLLIPAGLLVFTGILQKAFIFQGPMQHQPVEREDAPQQEAIPLRTVLRLPWVRSYALAFAACRIVDVAVFFWVVLFLHENLNVPTSTAALIAMAYDAGLVTGSFLSGKLTDSVNSRPGVFATCLFAASLLASITGWLTSAAATVITIFILGMFMGGPIMLISTAIAAEISTKANLPVTATVVGILDGTGSFLAALGEIGVGFASDGVGWGFIFTILSFVLLIGSALCLYIHYGEKKDPLVDDEEDYSEFSNDHREIGAAALRSDTSNETKGD</sequence>
<evidence type="ECO:0000313" key="10">
    <source>
        <dbReference type="EMBL" id="CAD8458320.1"/>
    </source>
</evidence>
<dbReference type="InterPro" id="IPR036259">
    <property type="entry name" value="MFS_trans_sf"/>
</dbReference>
<dbReference type="InterPro" id="IPR020846">
    <property type="entry name" value="MFS_dom"/>
</dbReference>
<keyword evidence="7 8" id="KW-0472">Membrane</keyword>
<dbReference type="EMBL" id="HBEM01025451">
    <property type="protein sequence ID" value="CAD8458320.1"/>
    <property type="molecule type" value="Transcribed_RNA"/>
</dbReference>
<dbReference type="InterPro" id="IPR011701">
    <property type="entry name" value="MFS"/>
</dbReference>
<feature type="domain" description="Major facilitator superfamily (MFS) profile" evidence="9">
    <location>
        <begin position="15"/>
        <end position="414"/>
    </location>
</feature>
<dbReference type="PROSITE" id="PS50850">
    <property type="entry name" value="MFS"/>
    <property type="match status" value="1"/>
</dbReference>
<evidence type="ECO:0000256" key="4">
    <source>
        <dbReference type="ARBA" id="ARBA00022597"/>
    </source>
</evidence>
<dbReference type="PIRSF" id="PIRSF002808">
    <property type="entry name" value="Hexose_phosphate_transp"/>
    <property type="match status" value="1"/>
</dbReference>
<comment type="similarity">
    <text evidence="2">Belongs to the major facilitator superfamily. Organophosphate:Pi antiporter (OPA) (TC 2.A.1.4) family.</text>
</comment>
<feature type="transmembrane region" description="Helical" evidence="8">
    <location>
        <begin position="386"/>
        <end position="409"/>
    </location>
</feature>
<feature type="transmembrane region" description="Helical" evidence="8">
    <location>
        <begin position="50"/>
        <end position="72"/>
    </location>
</feature>
<name>A0A7S0H3K7_9EUKA</name>
<evidence type="ECO:0000256" key="5">
    <source>
        <dbReference type="ARBA" id="ARBA00022692"/>
    </source>
</evidence>
<feature type="transmembrane region" description="Helical" evidence="8">
    <location>
        <begin position="146"/>
        <end position="168"/>
    </location>
</feature>
<feature type="transmembrane region" description="Helical" evidence="8">
    <location>
        <begin position="352"/>
        <end position="374"/>
    </location>
</feature>
<evidence type="ECO:0000256" key="1">
    <source>
        <dbReference type="ARBA" id="ARBA00004141"/>
    </source>
</evidence>
<dbReference type="GO" id="GO:0005789">
    <property type="term" value="C:endoplasmic reticulum membrane"/>
    <property type="evidence" value="ECO:0007669"/>
    <property type="project" value="TreeGrafter"/>
</dbReference>
<dbReference type="GO" id="GO:0022857">
    <property type="term" value="F:transmembrane transporter activity"/>
    <property type="evidence" value="ECO:0007669"/>
    <property type="project" value="InterPro"/>
</dbReference>
<keyword evidence="4" id="KW-0762">Sugar transport</keyword>
<feature type="transmembrane region" description="Helical" evidence="8">
    <location>
        <begin position="174"/>
        <end position="194"/>
    </location>
</feature>